<reference evidence="2 3" key="1">
    <citation type="submission" date="2020-07" db="EMBL/GenBank/DDBJ databases">
        <title>Sequencing the genomes of 1000 actinobacteria strains.</title>
        <authorList>
            <person name="Klenk H.-P."/>
        </authorList>
    </citation>
    <scope>NUCLEOTIDE SEQUENCE [LARGE SCALE GENOMIC DNA]</scope>
    <source>
        <strain evidence="2 3">DSM 19970</strain>
    </source>
</reference>
<keyword evidence="1" id="KW-0812">Transmembrane</keyword>
<accession>A0A7Y9Z7A2</accession>
<keyword evidence="1" id="KW-1133">Transmembrane helix</keyword>
<protein>
    <submittedName>
        <fullName evidence="2">Uncharacterized protein</fullName>
    </submittedName>
</protein>
<evidence type="ECO:0000256" key="1">
    <source>
        <dbReference type="SAM" id="Phobius"/>
    </source>
</evidence>
<dbReference type="EMBL" id="JACBZO010000001">
    <property type="protein sequence ID" value="NYI39921.1"/>
    <property type="molecule type" value="Genomic_DNA"/>
</dbReference>
<organism evidence="2 3">
    <name type="scientific">Demequina lutea</name>
    <dbReference type="NCBI Taxonomy" id="431489"/>
    <lineage>
        <taxon>Bacteria</taxon>
        <taxon>Bacillati</taxon>
        <taxon>Actinomycetota</taxon>
        <taxon>Actinomycetes</taxon>
        <taxon>Micrococcales</taxon>
        <taxon>Demequinaceae</taxon>
        <taxon>Demequina</taxon>
    </lineage>
</organism>
<feature type="transmembrane region" description="Helical" evidence="1">
    <location>
        <begin position="6"/>
        <end position="24"/>
    </location>
</feature>
<evidence type="ECO:0000313" key="3">
    <source>
        <dbReference type="Proteomes" id="UP000547973"/>
    </source>
</evidence>
<keyword evidence="1" id="KW-0472">Membrane</keyword>
<gene>
    <name evidence="2" type="ORF">BKA03_000040</name>
</gene>
<evidence type="ECO:0000313" key="2">
    <source>
        <dbReference type="EMBL" id="NYI39921.1"/>
    </source>
</evidence>
<dbReference type="RefSeq" id="WP_257020087.1">
    <property type="nucleotide sequence ID" value="NZ_BBRC01000012.1"/>
</dbReference>
<dbReference type="Proteomes" id="UP000547973">
    <property type="component" value="Unassembled WGS sequence"/>
</dbReference>
<proteinExistence type="predicted"/>
<keyword evidence="3" id="KW-1185">Reference proteome</keyword>
<name>A0A7Y9Z7A2_9MICO</name>
<dbReference type="AlphaFoldDB" id="A0A7Y9Z7A2"/>
<sequence length="40" mass="4705">MPPFLIWVAFFGIMAGFIIGREKLRRRAAENRRRRLGDDA</sequence>
<comment type="caution">
    <text evidence="2">The sequence shown here is derived from an EMBL/GenBank/DDBJ whole genome shotgun (WGS) entry which is preliminary data.</text>
</comment>